<evidence type="ECO:0000313" key="2">
    <source>
        <dbReference type="EMBL" id="KAF5809720.1"/>
    </source>
</evidence>
<reference evidence="2" key="1">
    <citation type="journal article" date="2017" name="Nature">
        <title>The sunflower genome provides insights into oil metabolism, flowering and Asterid evolution.</title>
        <authorList>
            <person name="Badouin H."/>
            <person name="Gouzy J."/>
            <person name="Grassa C.J."/>
            <person name="Murat F."/>
            <person name="Staton S.E."/>
            <person name="Cottret L."/>
            <person name="Lelandais-Briere C."/>
            <person name="Owens G.L."/>
            <person name="Carrere S."/>
            <person name="Mayjonade B."/>
            <person name="Legrand L."/>
            <person name="Gill N."/>
            <person name="Kane N.C."/>
            <person name="Bowers J.E."/>
            <person name="Hubner S."/>
            <person name="Bellec A."/>
            <person name="Berard A."/>
            <person name="Berges H."/>
            <person name="Blanchet N."/>
            <person name="Boniface M.C."/>
            <person name="Brunel D."/>
            <person name="Catrice O."/>
            <person name="Chaidir N."/>
            <person name="Claudel C."/>
            <person name="Donnadieu C."/>
            <person name="Faraut T."/>
            <person name="Fievet G."/>
            <person name="Helmstetter N."/>
            <person name="King M."/>
            <person name="Knapp S.J."/>
            <person name="Lai Z."/>
            <person name="Le Paslier M.C."/>
            <person name="Lippi Y."/>
            <person name="Lorenzon L."/>
            <person name="Mandel J.R."/>
            <person name="Marage G."/>
            <person name="Marchand G."/>
            <person name="Marquand E."/>
            <person name="Bret-Mestries E."/>
            <person name="Morien E."/>
            <person name="Nambeesan S."/>
            <person name="Nguyen T."/>
            <person name="Pegot-Espagnet P."/>
            <person name="Pouilly N."/>
            <person name="Raftis F."/>
            <person name="Sallet E."/>
            <person name="Schiex T."/>
            <person name="Thomas J."/>
            <person name="Vandecasteele C."/>
            <person name="Vares D."/>
            <person name="Vear F."/>
            <person name="Vautrin S."/>
            <person name="Crespi M."/>
            <person name="Mangin B."/>
            <person name="Burke J.M."/>
            <person name="Salse J."/>
            <person name="Munos S."/>
            <person name="Vincourt P."/>
            <person name="Rieseberg L.H."/>
            <person name="Langlade N.B."/>
        </authorList>
    </citation>
    <scope>NUCLEOTIDE SEQUENCE</scope>
    <source>
        <tissue evidence="2">Leaves</tissue>
    </source>
</reference>
<feature type="region of interest" description="Disordered" evidence="1">
    <location>
        <begin position="216"/>
        <end position="242"/>
    </location>
</feature>
<keyword evidence="3" id="KW-1185">Reference proteome</keyword>
<dbReference type="Gramene" id="mRNA:HanXRQr2_Chr04g0160651">
    <property type="protein sequence ID" value="mRNA:HanXRQr2_Chr04g0160651"/>
    <property type="gene ID" value="HanXRQr2_Chr04g0160651"/>
</dbReference>
<accession>A0A9K3NRY4</accession>
<evidence type="ECO:0000313" key="3">
    <source>
        <dbReference type="Proteomes" id="UP000215914"/>
    </source>
</evidence>
<dbReference type="AlphaFoldDB" id="A0A9K3NRY4"/>
<feature type="compositionally biased region" description="Polar residues" evidence="1">
    <location>
        <begin position="218"/>
        <end position="238"/>
    </location>
</feature>
<name>A0A9K3NRY4_HELAN</name>
<protein>
    <submittedName>
        <fullName evidence="2">Uncharacterized protein</fullName>
    </submittedName>
</protein>
<gene>
    <name evidence="2" type="ORF">HanXRQr2_Chr04g0160651</name>
</gene>
<organism evidence="2 3">
    <name type="scientific">Helianthus annuus</name>
    <name type="common">Common sunflower</name>
    <dbReference type="NCBI Taxonomy" id="4232"/>
    <lineage>
        <taxon>Eukaryota</taxon>
        <taxon>Viridiplantae</taxon>
        <taxon>Streptophyta</taxon>
        <taxon>Embryophyta</taxon>
        <taxon>Tracheophyta</taxon>
        <taxon>Spermatophyta</taxon>
        <taxon>Magnoliopsida</taxon>
        <taxon>eudicotyledons</taxon>
        <taxon>Gunneridae</taxon>
        <taxon>Pentapetalae</taxon>
        <taxon>asterids</taxon>
        <taxon>campanulids</taxon>
        <taxon>Asterales</taxon>
        <taxon>Asteraceae</taxon>
        <taxon>Asteroideae</taxon>
        <taxon>Heliantheae alliance</taxon>
        <taxon>Heliantheae</taxon>
        <taxon>Helianthus</taxon>
    </lineage>
</organism>
<comment type="caution">
    <text evidence="2">The sequence shown here is derived from an EMBL/GenBank/DDBJ whole genome shotgun (WGS) entry which is preliminary data.</text>
</comment>
<evidence type="ECO:0000256" key="1">
    <source>
        <dbReference type="SAM" id="MobiDB-lite"/>
    </source>
</evidence>
<proteinExistence type="predicted"/>
<dbReference type="EMBL" id="MNCJ02000319">
    <property type="protein sequence ID" value="KAF5809720.1"/>
    <property type="molecule type" value="Genomic_DNA"/>
</dbReference>
<sequence length="283" mass="29034">MPADRAVGEQLPDVLKIHIEQFLLPAVPADITGYVSQPPPSGGSSASLEGTKKTYRIRITGKKIITAGATASPAAVRIFAAPEGATVTYAPTGLVSPKQAPKRRRMMPPLTAFQAIKAAHALPVGSFAEAQVGGGSSMPLSSVEIVPSAAGGQSLPLADLISQASAVAVSPSLPPSLFTTAMVVTPSSVTTPLFSSSTPVSLFDSPVGVFSASEKEMPTTSVAGESTSARDATVSDTGGSSGGFVDEGARLADDVYLPTICWDPYAQYQPKWKIAESSSLVFP</sequence>
<reference evidence="2" key="2">
    <citation type="submission" date="2020-06" db="EMBL/GenBank/DDBJ databases">
        <title>Helianthus annuus Genome sequencing and assembly Release 2.</title>
        <authorList>
            <person name="Gouzy J."/>
            <person name="Langlade N."/>
            <person name="Munos S."/>
        </authorList>
    </citation>
    <scope>NUCLEOTIDE SEQUENCE</scope>
    <source>
        <tissue evidence="2">Leaves</tissue>
    </source>
</reference>
<dbReference type="Proteomes" id="UP000215914">
    <property type="component" value="Unassembled WGS sequence"/>
</dbReference>